<dbReference type="OrthoDB" id="9801953at2"/>
<dbReference type="AlphaFoldDB" id="A9CZT0"/>
<dbReference type="eggNOG" id="COG0673">
    <property type="taxonomic scope" value="Bacteria"/>
</dbReference>
<dbReference type="Pfam" id="PF01408">
    <property type="entry name" value="GFO_IDH_MocA"/>
    <property type="match status" value="1"/>
</dbReference>
<reference evidence="2 3" key="1">
    <citation type="submission" date="2007-10" db="EMBL/GenBank/DDBJ databases">
        <authorList>
            <person name="Wagner-Dobler I."/>
            <person name="Ferriera S."/>
            <person name="Johnson J."/>
            <person name="Kravitz S."/>
            <person name="Beeson K."/>
            <person name="Sutton G."/>
            <person name="Rogers Y.-H."/>
            <person name="Friedman R."/>
            <person name="Frazier M."/>
            <person name="Venter J.C."/>
        </authorList>
    </citation>
    <scope>NUCLEOTIDE SEQUENCE [LARGE SCALE GENOMIC DNA]</scope>
    <source>
        <strain evidence="2 3">DFL-43</strain>
    </source>
</reference>
<dbReference type="RefSeq" id="WP_084594568.1">
    <property type="nucleotide sequence ID" value="NZ_CM002917.1"/>
</dbReference>
<dbReference type="HOGENOM" id="CLU_849479_0_0_5"/>
<dbReference type="EMBL" id="ABIA03000002">
    <property type="protein sequence ID" value="EDQ34837.2"/>
    <property type="molecule type" value="Genomic_DNA"/>
</dbReference>
<protein>
    <submittedName>
        <fullName evidence="2">Putative dehydrogenase</fullName>
    </submittedName>
</protein>
<dbReference type="PANTHER" id="PTHR43377:SF1">
    <property type="entry name" value="BILIVERDIN REDUCTASE A"/>
    <property type="match status" value="1"/>
</dbReference>
<sequence>MRTTKWKSAALIGAGRMGRAHATALRELGVELTAICDSNLNALGELGDAFGVPNEMRFDSASRLFERLGSVDIVSIATTAESHKNFTCLAAEAKCGAILCEKPMATSVKDCESMIAACAASGTKLAINHQMRFMDQYLVVKEAIKNGGLGKMASMTVVGGCFGFAMNGSHYIEAFRYLTGSEPEYATAWFSDATVPNPRGPHFFDQAGEIRIVGTDGQRLNLIIGPDQGHGMTVTYAGAYGHIFVDELQGEAIITTRKPEHRAMPATRYGMPWDRETIHFPQSDNVQPTKAVLAALAAGRNYPTGEDARLVVAALAACYKSAETGNVAVGLQTLDDFGSRTFPWA</sequence>
<dbReference type="PANTHER" id="PTHR43377">
    <property type="entry name" value="BILIVERDIN REDUCTASE A"/>
    <property type="match status" value="1"/>
</dbReference>
<evidence type="ECO:0000259" key="1">
    <source>
        <dbReference type="Pfam" id="PF01408"/>
    </source>
</evidence>
<name>A9CZT0_HOEPD</name>
<keyword evidence="3" id="KW-1185">Reference proteome</keyword>
<evidence type="ECO:0000313" key="3">
    <source>
        <dbReference type="Proteomes" id="UP000004291"/>
    </source>
</evidence>
<organism evidence="2 3">
    <name type="scientific">Hoeflea phototrophica (strain DSM 17068 / NCIMB 14078 / DFL-43)</name>
    <dbReference type="NCBI Taxonomy" id="411684"/>
    <lineage>
        <taxon>Bacteria</taxon>
        <taxon>Pseudomonadati</taxon>
        <taxon>Pseudomonadota</taxon>
        <taxon>Alphaproteobacteria</taxon>
        <taxon>Hyphomicrobiales</taxon>
        <taxon>Rhizobiaceae</taxon>
        <taxon>Hoeflea</taxon>
    </lineage>
</organism>
<dbReference type="GO" id="GO:0000166">
    <property type="term" value="F:nucleotide binding"/>
    <property type="evidence" value="ECO:0007669"/>
    <property type="project" value="InterPro"/>
</dbReference>
<reference evidence="2 3" key="2">
    <citation type="submission" date="2012-06" db="EMBL/GenBank/DDBJ databases">
        <authorList>
            <person name="Fiebig A."/>
        </authorList>
    </citation>
    <scope>NUCLEOTIDE SEQUENCE [LARGE SCALE GENOMIC DNA]</scope>
    <source>
        <strain evidence="2 3">DFL-43</strain>
    </source>
</reference>
<dbReference type="Gene3D" id="3.30.360.10">
    <property type="entry name" value="Dihydrodipicolinate Reductase, domain 2"/>
    <property type="match status" value="1"/>
</dbReference>
<evidence type="ECO:0000313" key="2">
    <source>
        <dbReference type="EMBL" id="EDQ34837.2"/>
    </source>
</evidence>
<dbReference type="SUPFAM" id="SSF51735">
    <property type="entry name" value="NAD(P)-binding Rossmann-fold domains"/>
    <property type="match status" value="1"/>
</dbReference>
<dbReference type="InterPro" id="IPR051450">
    <property type="entry name" value="Gfo/Idh/MocA_Oxidoreductases"/>
</dbReference>
<dbReference type="STRING" id="411684.HPDFL43_01530"/>
<dbReference type="InterPro" id="IPR036291">
    <property type="entry name" value="NAD(P)-bd_dom_sf"/>
</dbReference>
<feature type="domain" description="Gfo/Idh/MocA-like oxidoreductase N-terminal" evidence="1">
    <location>
        <begin position="9"/>
        <end position="129"/>
    </location>
</feature>
<dbReference type="Proteomes" id="UP000004291">
    <property type="component" value="Chromosome"/>
</dbReference>
<comment type="caution">
    <text evidence="2">The sequence shown here is derived from an EMBL/GenBank/DDBJ whole genome shotgun (WGS) entry which is preliminary data.</text>
</comment>
<dbReference type="InterPro" id="IPR000683">
    <property type="entry name" value="Gfo/Idh/MocA-like_OxRdtase_N"/>
</dbReference>
<accession>A9CZT0</accession>
<dbReference type="Gene3D" id="3.40.50.720">
    <property type="entry name" value="NAD(P)-binding Rossmann-like Domain"/>
    <property type="match status" value="1"/>
</dbReference>
<proteinExistence type="predicted"/>
<gene>
    <name evidence="2" type="ORF">HPDFL43_01530</name>
</gene>